<evidence type="ECO:0000313" key="3">
    <source>
        <dbReference type="EMBL" id="KAH7139891.1"/>
    </source>
</evidence>
<dbReference type="EMBL" id="JAGMUU010000014">
    <property type="protein sequence ID" value="KAH7139891.1"/>
    <property type="molecule type" value="Genomic_DNA"/>
</dbReference>
<evidence type="ECO:0000256" key="1">
    <source>
        <dbReference type="SAM" id="MobiDB-lite"/>
    </source>
</evidence>
<dbReference type="AlphaFoldDB" id="A0A9P9J1I5"/>
<proteinExistence type="predicted"/>
<keyword evidence="4" id="KW-1185">Reference proteome</keyword>
<feature type="domain" description="DUF7053" evidence="2">
    <location>
        <begin position="5"/>
        <end position="181"/>
    </location>
</feature>
<evidence type="ECO:0000313" key="4">
    <source>
        <dbReference type="Proteomes" id="UP000717696"/>
    </source>
</evidence>
<organism evidence="3 4">
    <name type="scientific">Dactylonectria estremocensis</name>
    <dbReference type="NCBI Taxonomy" id="1079267"/>
    <lineage>
        <taxon>Eukaryota</taxon>
        <taxon>Fungi</taxon>
        <taxon>Dikarya</taxon>
        <taxon>Ascomycota</taxon>
        <taxon>Pezizomycotina</taxon>
        <taxon>Sordariomycetes</taxon>
        <taxon>Hypocreomycetidae</taxon>
        <taxon>Hypocreales</taxon>
        <taxon>Nectriaceae</taxon>
        <taxon>Dactylonectria</taxon>
    </lineage>
</organism>
<dbReference type="Pfam" id="PF23155">
    <property type="entry name" value="DUF7053"/>
    <property type="match status" value="1"/>
</dbReference>
<feature type="region of interest" description="Disordered" evidence="1">
    <location>
        <begin position="123"/>
        <end position="142"/>
    </location>
</feature>
<dbReference type="Proteomes" id="UP000717696">
    <property type="component" value="Unassembled WGS sequence"/>
</dbReference>
<feature type="compositionally biased region" description="Low complexity" evidence="1">
    <location>
        <begin position="125"/>
        <end position="142"/>
    </location>
</feature>
<dbReference type="InterPro" id="IPR055481">
    <property type="entry name" value="DUF7053"/>
</dbReference>
<name>A0A9P9J1I5_9HYPO</name>
<sequence>MRAQSRAITAIPIPGDVPYEQLLDYIQTFEPILRHNPGMLNYSEVPFEPDQIADDPFFEPRSRDKPIRCFQGHEVIWLGPGLTKPIKWPIFFQRAATGIRCRCNASAGVISWTEWHVRPLQQAMSPPGSVSSSGSPSVPSSSGEEWELYGTVIVEANRMLLPFCTINSEGYLNAIGQAMVDEIRGKQLAGAF</sequence>
<comment type="caution">
    <text evidence="3">The sequence shown here is derived from an EMBL/GenBank/DDBJ whole genome shotgun (WGS) entry which is preliminary data.</text>
</comment>
<protein>
    <recommendedName>
        <fullName evidence="2">DUF7053 domain-containing protein</fullName>
    </recommendedName>
</protein>
<gene>
    <name evidence="3" type="ORF">B0J13DRAFT_558617</name>
</gene>
<accession>A0A9P9J1I5</accession>
<evidence type="ECO:0000259" key="2">
    <source>
        <dbReference type="Pfam" id="PF23155"/>
    </source>
</evidence>
<reference evidence="3" key="1">
    <citation type="journal article" date="2021" name="Nat. Commun.">
        <title>Genetic determinants of endophytism in the Arabidopsis root mycobiome.</title>
        <authorList>
            <person name="Mesny F."/>
            <person name="Miyauchi S."/>
            <person name="Thiergart T."/>
            <person name="Pickel B."/>
            <person name="Atanasova L."/>
            <person name="Karlsson M."/>
            <person name="Huettel B."/>
            <person name="Barry K.W."/>
            <person name="Haridas S."/>
            <person name="Chen C."/>
            <person name="Bauer D."/>
            <person name="Andreopoulos W."/>
            <person name="Pangilinan J."/>
            <person name="LaButti K."/>
            <person name="Riley R."/>
            <person name="Lipzen A."/>
            <person name="Clum A."/>
            <person name="Drula E."/>
            <person name="Henrissat B."/>
            <person name="Kohler A."/>
            <person name="Grigoriev I.V."/>
            <person name="Martin F.M."/>
            <person name="Hacquard S."/>
        </authorList>
    </citation>
    <scope>NUCLEOTIDE SEQUENCE</scope>
    <source>
        <strain evidence="3">MPI-CAGE-AT-0021</strain>
    </source>
</reference>
<dbReference type="OrthoDB" id="4276610at2759"/>